<protein>
    <submittedName>
        <fullName evidence="1">Uncharacterized protein</fullName>
    </submittedName>
</protein>
<dbReference type="Proteomes" id="UP001501822">
    <property type="component" value="Unassembled WGS sequence"/>
</dbReference>
<proteinExistence type="predicted"/>
<comment type="caution">
    <text evidence="1">The sequence shown here is derived from an EMBL/GenBank/DDBJ whole genome shotgun (WGS) entry which is preliminary data.</text>
</comment>
<sequence>MRPSSHTHRFTVFTSTRHIAARSDSVIFASDMARRSASFGMSVTYDMWDGWDMSAAYPVNVLSVP</sequence>
<evidence type="ECO:0000313" key="2">
    <source>
        <dbReference type="Proteomes" id="UP001501822"/>
    </source>
</evidence>
<name>A0ABP3GMQ6_9ACTN</name>
<organism evidence="1 2">
    <name type="scientific">Actinoallomurus spadix</name>
    <dbReference type="NCBI Taxonomy" id="79912"/>
    <lineage>
        <taxon>Bacteria</taxon>
        <taxon>Bacillati</taxon>
        <taxon>Actinomycetota</taxon>
        <taxon>Actinomycetes</taxon>
        <taxon>Streptosporangiales</taxon>
        <taxon>Thermomonosporaceae</taxon>
        <taxon>Actinoallomurus</taxon>
    </lineage>
</organism>
<keyword evidence="2" id="KW-1185">Reference proteome</keyword>
<gene>
    <name evidence="1" type="ORF">GCM10010151_41040</name>
</gene>
<accession>A0ABP3GMQ6</accession>
<reference evidence="2" key="1">
    <citation type="journal article" date="2019" name="Int. J. Syst. Evol. Microbiol.">
        <title>The Global Catalogue of Microorganisms (GCM) 10K type strain sequencing project: providing services to taxonomists for standard genome sequencing and annotation.</title>
        <authorList>
            <consortium name="The Broad Institute Genomics Platform"/>
            <consortium name="The Broad Institute Genome Sequencing Center for Infectious Disease"/>
            <person name="Wu L."/>
            <person name="Ma J."/>
        </authorList>
    </citation>
    <scope>NUCLEOTIDE SEQUENCE [LARGE SCALE GENOMIC DNA]</scope>
    <source>
        <strain evidence="2">JCM 3146</strain>
    </source>
</reference>
<dbReference type="EMBL" id="BAAABM010000037">
    <property type="protein sequence ID" value="GAA0347177.1"/>
    <property type="molecule type" value="Genomic_DNA"/>
</dbReference>
<evidence type="ECO:0000313" key="1">
    <source>
        <dbReference type="EMBL" id="GAA0347177.1"/>
    </source>
</evidence>